<protein>
    <submittedName>
        <fullName evidence="1">Uncharacterized protein</fullName>
    </submittedName>
</protein>
<accession>A0A0F9QVL5</accession>
<proteinExistence type="predicted"/>
<comment type="caution">
    <text evidence="1">The sequence shown here is derived from an EMBL/GenBank/DDBJ whole genome shotgun (WGS) entry which is preliminary data.</text>
</comment>
<name>A0A0F9QVL5_9ZZZZ</name>
<gene>
    <name evidence="1" type="ORF">LCGC14_0653900</name>
</gene>
<dbReference type="EMBL" id="LAZR01001225">
    <property type="protein sequence ID" value="KKN48355.1"/>
    <property type="molecule type" value="Genomic_DNA"/>
</dbReference>
<sequence length="47" mass="5330">MTPSGKKLAKMLARVNAPRLKDWKAIVEGHIERCSGSLLFALRNHRE</sequence>
<organism evidence="1">
    <name type="scientific">marine sediment metagenome</name>
    <dbReference type="NCBI Taxonomy" id="412755"/>
    <lineage>
        <taxon>unclassified sequences</taxon>
        <taxon>metagenomes</taxon>
        <taxon>ecological metagenomes</taxon>
    </lineage>
</organism>
<dbReference type="AlphaFoldDB" id="A0A0F9QVL5"/>
<reference evidence="1" key="1">
    <citation type="journal article" date="2015" name="Nature">
        <title>Complex archaea that bridge the gap between prokaryotes and eukaryotes.</title>
        <authorList>
            <person name="Spang A."/>
            <person name="Saw J.H."/>
            <person name="Jorgensen S.L."/>
            <person name="Zaremba-Niedzwiedzka K."/>
            <person name="Martijn J."/>
            <person name="Lind A.E."/>
            <person name="van Eijk R."/>
            <person name="Schleper C."/>
            <person name="Guy L."/>
            <person name="Ettema T.J."/>
        </authorList>
    </citation>
    <scope>NUCLEOTIDE SEQUENCE</scope>
</reference>
<evidence type="ECO:0000313" key="1">
    <source>
        <dbReference type="EMBL" id="KKN48355.1"/>
    </source>
</evidence>